<evidence type="ECO:0000313" key="1">
    <source>
        <dbReference type="EMBL" id="CAF4943063.1"/>
    </source>
</evidence>
<name>A0A821XL72_9NEOP</name>
<keyword evidence="2" id="KW-1185">Reference proteome</keyword>
<dbReference type="EMBL" id="CAJOBZ010000068">
    <property type="protein sequence ID" value="CAF4943063.1"/>
    <property type="molecule type" value="Genomic_DNA"/>
</dbReference>
<dbReference type="AlphaFoldDB" id="A0A821XL72"/>
<comment type="caution">
    <text evidence="1">The sequence shown here is derived from an EMBL/GenBank/DDBJ whole genome shotgun (WGS) entry which is preliminary data.</text>
</comment>
<protein>
    <submittedName>
        <fullName evidence="1">Uncharacterized protein</fullName>
    </submittedName>
</protein>
<evidence type="ECO:0000313" key="2">
    <source>
        <dbReference type="Proteomes" id="UP000663880"/>
    </source>
</evidence>
<dbReference type="Proteomes" id="UP000663880">
    <property type="component" value="Unassembled WGS sequence"/>
</dbReference>
<sequence length="83" mass="9996">MQMIHKSYFKAEYFRVLRVLQRNLIGSTEDWCARPWRWYIINLEVSWSRNNYGIKVYASFLMIDEILKSTSKLSRALGRLGLY</sequence>
<accession>A0A821XL72</accession>
<gene>
    <name evidence="1" type="ORF">PMACD_LOCUS14911</name>
</gene>
<proteinExistence type="predicted"/>
<organism evidence="1 2">
    <name type="scientific">Pieris macdunnoughi</name>
    <dbReference type="NCBI Taxonomy" id="345717"/>
    <lineage>
        <taxon>Eukaryota</taxon>
        <taxon>Metazoa</taxon>
        <taxon>Ecdysozoa</taxon>
        <taxon>Arthropoda</taxon>
        <taxon>Hexapoda</taxon>
        <taxon>Insecta</taxon>
        <taxon>Pterygota</taxon>
        <taxon>Neoptera</taxon>
        <taxon>Endopterygota</taxon>
        <taxon>Lepidoptera</taxon>
        <taxon>Glossata</taxon>
        <taxon>Ditrysia</taxon>
        <taxon>Papilionoidea</taxon>
        <taxon>Pieridae</taxon>
        <taxon>Pierinae</taxon>
        <taxon>Pieris</taxon>
    </lineage>
</organism>
<reference evidence="1" key="1">
    <citation type="submission" date="2021-02" db="EMBL/GenBank/DDBJ databases">
        <authorList>
            <person name="Steward A R."/>
        </authorList>
    </citation>
    <scope>NUCLEOTIDE SEQUENCE</scope>
</reference>